<organism evidence="2 3">
    <name type="scientific">Coptis chinensis</name>
    <dbReference type="NCBI Taxonomy" id="261450"/>
    <lineage>
        <taxon>Eukaryota</taxon>
        <taxon>Viridiplantae</taxon>
        <taxon>Streptophyta</taxon>
        <taxon>Embryophyta</taxon>
        <taxon>Tracheophyta</taxon>
        <taxon>Spermatophyta</taxon>
        <taxon>Magnoliopsida</taxon>
        <taxon>Ranunculales</taxon>
        <taxon>Ranunculaceae</taxon>
        <taxon>Coptidoideae</taxon>
        <taxon>Coptis</taxon>
    </lineage>
</organism>
<dbReference type="InterPro" id="IPR036485">
    <property type="entry name" value="Glu_synth_asu_C_sf"/>
</dbReference>
<dbReference type="OrthoDB" id="4327079at2759"/>
<sequence length="85" mass="8853">MAGNAMGSCLKSSGNLPQISDAIEHEKVVCKTMKIYNIDRAVCGCIAGVVTKKYGNTGFAGQLNITFKGSAGQSFACFLTPGMSI</sequence>
<evidence type="ECO:0000259" key="1">
    <source>
        <dbReference type="Pfam" id="PF01493"/>
    </source>
</evidence>
<dbReference type="Proteomes" id="UP000631114">
    <property type="component" value="Unassembled WGS sequence"/>
</dbReference>
<name>A0A835HA23_9MAGN</name>
<dbReference type="Pfam" id="PF01493">
    <property type="entry name" value="GXGXG"/>
    <property type="match status" value="1"/>
</dbReference>
<feature type="domain" description="Glutamate synthase alpha subunit C-terminal" evidence="1">
    <location>
        <begin position="33"/>
        <end position="85"/>
    </location>
</feature>
<comment type="caution">
    <text evidence="2">The sequence shown here is derived from an EMBL/GenBank/DDBJ whole genome shotgun (WGS) entry which is preliminary data.</text>
</comment>
<protein>
    <recommendedName>
        <fullName evidence="1">Glutamate synthase alpha subunit C-terminal domain-containing protein</fullName>
    </recommendedName>
</protein>
<gene>
    <name evidence="2" type="ORF">IFM89_037614</name>
</gene>
<evidence type="ECO:0000313" key="3">
    <source>
        <dbReference type="Proteomes" id="UP000631114"/>
    </source>
</evidence>
<dbReference type="GO" id="GO:0016491">
    <property type="term" value="F:oxidoreductase activity"/>
    <property type="evidence" value="ECO:0007669"/>
    <property type="project" value="InterPro"/>
</dbReference>
<proteinExistence type="predicted"/>
<reference evidence="2 3" key="1">
    <citation type="submission" date="2020-10" db="EMBL/GenBank/DDBJ databases">
        <title>The Coptis chinensis genome and diversification of protoberbering-type alkaloids.</title>
        <authorList>
            <person name="Wang B."/>
            <person name="Shu S."/>
            <person name="Song C."/>
            <person name="Liu Y."/>
        </authorList>
    </citation>
    <scope>NUCLEOTIDE SEQUENCE [LARGE SCALE GENOMIC DNA]</scope>
    <source>
        <strain evidence="2">HL-2020</strain>
        <tissue evidence="2">Leaf</tissue>
    </source>
</reference>
<dbReference type="EMBL" id="JADFTS010000008">
    <property type="protein sequence ID" value="KAF9595185.1"/>
    <property type="molecule type" value="Genomic_DNA"/>
</dbReference>
<dbReference type="AlphaFoldDB" id="A0A835HA23"/>
<evidence type="ECO:0000313" key="2">
    <source>
        <dbReference type="EMBL" id="KAF9595185.1"/>
    </source>
</evidence>
<keyword evidence="3" id="KW-1185">Reference proteome</keyword>
<accession>A0A835HA23</accession>
<dbReference type="Gene3D" id="2.160.20.60">
    <property type="entry name" value="Glutamate synthase, alpha subunit, C-terminal domain"/>
    <property type="match status" value="1"/>
</dbReference>
<dbReference type="InterPro" id="IPR002489">
    <property type="entry name" value="Glu_synth_asu_C"/>
</dbReference>
<dbReference type="SUPFAM" id="SSF69336">
    <property type="entry name" value="Alpha subunit of glutamate synthase, C-terminal domain"/>
    <property type="match status" value="1"/>
</dbReference>